<dbReference type="Proteomes" id="UP000694423">
    <property type="component" value="Unplaced"/>
</dbReference>
<reference evidence="2" key="2">
    <citation type="submission" date="2025-09" db="UniProtKB">
        <authorList>
            <consortium name="Ensembl"/>
        </authorList>
    </citation>
    <scope>IDENTIFICATION</scope>
</reference>
<feature type="compositionally biased region" description="Low complexity" evidence="1">
    <location>
        <begin position="93"/>
        <end position="104"/>
    </location>
</feature>
<keyword evidence="3" id="KW-1185">Reference proteome</keyword>
<dbReference type="AlphaFoldDB" id="A0A8C4JI95"/>
<feature type="region of interest" description="Disordered" evidence="1">
    <location>
        <begin position="30"/>
        <end position="131"/>
    </location>
</feature>
<sequence length="155" mass="16474">SHSSLGFWAFDKLRVQACELGTPAAGAACSANLSRGSRSDAEQTLQERTSGQRGPRLPPPGAPRPGTHAAEGRRVPPSATGCELQIKVPVRLGGEPAARAAAGERGWERGERGGAPSLPTPDDPRPQKSKRAEEKLQLLFFSSLSLSLSRSLFFF</sequence>
<feature type="compositionally biased region" description="Polar residues" evidence="1">
    <location>
        <begin position="31"/>
        <end position="52"/>
    </location>
</feature>
<proteinExistence type="predicted"/>
<dbReference type="Ensembl" id="ENSDNVT00000009331.1">
    <property type="protein sequence ID" value="ENSDNVP00000007722.1"/>
    <property type="gene ID" value="ENSDNVG00000005482.1"/>
</dbReference>
<evidence type="ECO:0000313" key="2">
    <source>
        <dbReference type="Ensembl" id="ENSDNVP00000007722.1"/>
    </source>
</evidence>
<accession>A0A8C4JI95</accession>
<evidence type="ECO:0000256" key="1">
    <source>
        <dbReference type="SAM" id="MobiDB-lite"/>
    </source>
</evidence>
<reference evidence="2" key="1">
    <citation type="submission" date="2025-08" db="UniProtKB">
        <authorList>
            <consortium name="Ensembl"/>
        </authorList>
    </citation>
    <scope>IDENTIFICATION</scope>
</reference>
<name>A0A8C4JI95_DRONO</name>
<protein>
    <submittedName>
        <fullName evidence="2">Uncharacterized protein</fullName>
    </submittedName>
</protein>
<evidence type="ECO:0000313" key="3">
    <source>
        <dbReference type="Proteomes" id="UP000694423"/>
    </source>
</evidence>
<organism evidence="2 3">
    <name type="scientific">Dromaius novaehollandiae</name>
    <name type="common">Emu</name>
    <dbReference type="NCBI Taxonomy" id="8790"/>
    <lineage>
        <taxon>Eukaryota</taxon>
        <taxon>Metazoa</taxon>
        <taxon>Chordata</taxon>
        <taxon>Craniata</taxon>
        <taxon>Vertebrata</taxon>
        <taxon>Euteleostomi</taxon>
        <taxon>Archelosauria</taxon>
        <taxon>Archosauria</taxon>
        <taxon>Dinosauria</taxon>
        <taxon>Saurischia</taxon>
        <taxon>Theropoda</taxon>
        <taxon>Coelurosauria</taxon>
        <taxon>Aves</taxon>
        <taxon>Palaeognathae</taxon>
        <taxon>Casuariiformes</taxon>
        <taxon>Dromaiidae</taxon>
        <taxon>Dromaius</taxon>
    </lineage>
</organism>
<feature type="compositionally biased region" description="Basic and acidic residues" evidence="1">
    <location>
        <begin position="122"/>
        <end position="131"/>
    </location>
</feature>